<reference evidence="3" key="1">
    <citation type="journal article" date="2014" name="Front. Microbiol.">
        <title>High frequency of phylogenetically diverse reductive dehalogenase-homologous genes in deep subseafloor sedimentary metagenomes.</title>
        <authorList>
            <person name="Kawai M."/>
            <person name="Futagami T."/>
            <person name="Toyoda A."/>
            <person name="Takaki Y."/>
            <person name="Nishi S."/>
            <person name="Hori S."/>
            <person name="Arai W."/>
            <person name="Tsubouchi T."/>
            <person name="Morono Y."/>
            <person name="Uchiyama I."/>
            <person name="Ito T."/>
            <person name="Fujiyama A."/>
            <person name="Inagaki F."/>
            <person name="Takami H."/>
        </authorList>
    </citation>
    <scope>NUCLEOTIDE SEQUENCE</scope>
    <source>
        <strain evidence="3">Expedition CK06-06</strain>
    </source>
</reference>
<comment type="caution">
    <text evidence="3">The sequence shown here is derived from an EMBL/GenBank/DDBJ whole genome shotgun (WGS) entry which is preliminary data.</text>
</comment>
<dbReference type="NCBIfam" id="TIGR01764">
    <property type="entry name" value="excise"/>
    <property type="match status" value="1"/>
</dbReference>
<dbReference type="GO" id="GO:0003677">
    <property type="term" value="F:DNA binding"/>
    <property type="evidence" value="ECO:0007669"/>
    <property type="project" value="InterPro"/>
</dbReference>
<protein>
    <recommendedName>
        <fullName evidence="2">Helix-turn-helix domain-containing protein</fullName>
    </recommendedName>
</protein>
<gene>
    <name evidence="3" type="ORF">S01H1_65438</name>
</gene>
<organism evidence="3">
    <name type="scientific">marine sediment metagenome</name>
    <dbReference type="NCBI Taxonomy" id="412755"/>
    <lineage>
        <taxon>unclassified sequences</taxon>
        <taxon>metagenomes</taxon>
        <taxon>ecological metagenomes</taxon>
    </lineage>
</organism>
<proteinExistence type="predicted"/>
<feature type="domain" description="Helix-turn-helix" evidence="2">
    <location>
        <begin position="20"/>
        <end position="69"/>
    </location>
</feature>
<evidence type="ECO:0000313" key="3">
    <source>
        <dbReference type="EMBL" id="GAG37078.1"/>
    </source>
</evidence>
<accession>X0XKB5</accession>
<evidence type="ECO:0000259" key="2">
    <source>
        <dbReference type="Pfam" id="PF12728"/>
    </source>
</evidence>
<feature type="region of interest" description="Disordered" evidence="1">
    <location>
        <begin position="72"/>
        <end position="105"/>
    </location>
</feature>
<dbReference type="InterPro" id="IPR010093">
    <property type="entry name" value="SinI_DNA-bd"/>
</dbReference>
<dbReference type="AlphaFoldDB" id="X0XKB5"/>
<name>X0XKB5_9ZZZZ</name>
<dbReference type="Pfam" id="PF12728">
    <property type="entry name" value="HTH_17"/>
    <property type="match status" value="1"/>
</dbReference>
<dbReference type="EMBL" id="BARS01043199">
    <property type="protein sequence ID" value="GAG37078.1"/>
    <property type="molecule type" value="Genomic_DNA"/>
</dbReference>
<sequence>YRLYRVYRTMSKIKKDAPRLKVGEVAERLGVGMDRVLQLIINKDIKAWRFGPKTIRICPESVESYITSCQLEPNDNEEHNPQESTSSQFNRLTKKRGNQPCKVTR</sequence>
<feature type="non-terminal residue" evidence="3">
    <location>
        <position position="1"/>
    </location>
</feature>
<dbReference type="InterPro" id="IPR041657">
    <property type="entry name" value="HTH_17"/>
</dbReference>
<evidence type="ECO:0000256" key="1">
    <source>
        <dbReference type="SAM" id="MobiDB-lite"/>
    </source>
</evidence>
<feature type="compositionally biased region" description="Polar residues" evidence="1">
    <location>
        <begin position="82"/>
        <end position="91"/>
    </location>
</feature>